<accession>A0ABN2NSQ3</accession>
<evidence type="ECO:0000256" key="1">
    <source>
        <dbReference type="ARBA" id="ARBA00004429"/>
    </source>
</evidence>
<keyword evidence="6 8" id="KW-1133">Transmembrane helix</keyword>
<keyword evidence="7 8" id="KW-0472">Membrane</keyword>
<reference evidence="10 11" key="1">
    <citation type="journal article" date="2019" name="Int. J. Syst. Evol. Microbiol.">
        <title>The Global Catalogue of Microorganisms (GCM) 10K type strain sequencing project: providing services to taxonomists for standard genome sequencing and annotation.</title>
        <authorList>
            <consortium name="The Broad Institute Genomics Platform"/>
            <consortium name="The Broad Institute Genome Sequencing Center for Infectious Disease"/>
            <person name="Wu L."/>
            <person name="Ma J."/>
        </authorList>
    </citation>
    <scope>NUCLEOTIDE SEQUENCE [LARGE SCALE GENOMIC DNA]</scope>
    <source>
        <strain evidence="10 11">JCM 16009</strain>
    </source>
</reference>
<dbReference type="EMBL" id="BAAAQK010000034">
    <property type="protein sequence ID" value="GAA1880958.1"/>
    <property type="molecule type" value="Genomic_DNA"/>
</dbReference>
<comment type="similarity">
    <text evidence="2 8">Belongs to the UPF0056 (MarC) family.</text>
</comment>
<dbReference type="PANTHER" id="PTHR33508:SF2">
    <property type="entry name" value="UPF0056 INNER MEMBRANE PROTEIN MARC"/>
    <property type="match status" value="1"/>
</dbReference>
<comment type="caution">
    <text evidence="10">The sequence shown here is derived from an EMBL/GenBank/DDBJ whole genome shotgun (WGS) entry which is preliminary data.</text>
</comment>
<feature type="region of interest" description="Disordered" evidence="9">
    <location>
        <begin position="96"/>
        <end position="117"/>
    </location>
</feature>
<dbReference type="InterPro" id="IPR002771">
    <property type="entry name" value="Multi_antbiot-R_MarC"/>
</dbReference>
<evidence type="ECO:0000313" key="11">
    <source>
        <dbReference type="Proteomes" id="UP001500449"/>
    </source>
</evidence>
<dbReference type="RefSeq" id="WP_344428191.1">
    <property type="nucleotide sequence ID" value="NZ_BAAAQK010000034.1"/>
</dbReference>
<keyword evidence="3" id="KW-1003">Cell membrane</keyword>
<keyword evidence="5 8" id="KW-0812">Transmembrane</keyword>
<evidence type="ECO:0000313" key="10">
    <source>
        <dbReference type="EMBL" id="GAA1880958.1"/>
    </source>
</evidence>
<feature type="transmembrane region" description="Helical" evidence="8">
    <location>
        <begin position="137"/>
        <end position="157"/>
    </location>
</feature>
<keyword evidence="11" id="KW-1185">Reference proteome</keyword>
<dbReference type="Pfam" id="PF01914">
    <property type="entry name" value="MarC"/>
    <property type="match status" value="1"/>
</dbReference>
<comment type="subcellular location">
    <subcellularLocation>
        <location evidence="1">Cell inner membrane</location>
        <topology evidence="1">Multi-pass membrane protein</topology>
    </subcellularLocation>
    <subcellularLocation>
        <location evidence="8">Cell membrane</location>
        <topology evidence="8">Multi-pass membrane protein</topology>
    </subcellularLocation>
</comment>
<dbReference type="PANTHER" id="PTHR33508">
    <property type="entry name" value="UPF0056 MEMBRANE PROTEIN YHCE"/>
    <property type="match status" value="1"/>
</dbReference>
<name>A0ABN2NSQ3_9PSEU</name>
<evidence type="ECO:0000256" key="4">
    <source>
        <dbReference type="ARBA" id="ARBA00022519"/>
    </source>
</evidence>
<comment type="caution">
    <text evidence="8">Lacks conserved residue(s) required for the propagation of feature annotation.</text>
</comment>
<feature type="transmembrane region" description="Helical" evidence="8">
    <location>
        <begin position="67"/>
        <end position="85"/>
    </location>
</feature>
<evidence type="ECO:0000256" key="3">
    <source>
        <dbReference type="ARBA" id="ARBA00022475"/>
    </source>
</evidence>
<evidence type="ECO:0000256" key="8">
    <source>
        <dbReference type="RuleBase" id="RU362048"/>
    </source>
</evidence>
<feature type="transmembrane region" description="Helical" evidence="8">
    <location>
        <begin position="169"/>
        <end position="188"/>
    </location>
</feature>
<gene>
    <name evidence="10" type="ORF">GCM10009836_72800</name>
</gene>
<dbReference type="Proteomes" id="UP001500449">
    <property type="component" value="Unassembled WGS sequence"/>
</dbReference>
<sequence>MNLFEQPLLLFLALFALYSPVAALSSYFPVVSKLSSRDQFRLAVALFLNAAIFGLVALWVGEPLLELLGISTAALTAVGGIALLYEGIPLMRGVAAHPPEPEEDEDPPERAGAASSGSATAAVATEAPATGVGWRKYAFVPVTFPLTVGGTTFAFFVGFRAEAASTLDVVALSVAGIAYAAVTGITLYASAHVQRRAKPSTQAFLERIAGILLTAIAVMILTSGATRMVVEVLEGLNR</sequence>
<feature type="transmembrane region" description="Helical" evidence="8">
    <location>
        <begin position="208"/>
        <end position="230"/>
    </location>
</feature>
<evidence type="ECO:0000256" key="6">
    <source>
        <dbReference type="ARBA" id="ARBA00022989"/>
    </source>
</evidence>
<evidence type="ECO:0000256" key="5">
    <source>
        <dbReference type="ARBA" id="ARBA00022692"/>
    </source>
</evidence>
<proteinExistence type="inferred from homology"/>
<evidence type="ECO:0000256" key="2">
    <source>
        <dbReference type="ARBA" id="ARBA00009784"/>
    </source>
</evidence>
<keyword evidence="4" id="KW-0997">Cell inner membrane</keyword>
<evidence type="ECO:0000256" key="7">
    <source>
        <dbReference type="ARBA" id="ARBA00023136"/>
    </source>
</evidence>
<organism evidence="10 11">
    <name type="scientific">Pseudonocardia ailaonensis</name>
    <dbReference type="NCBI Taxonomy" id="367279"/>
    <lineage>
        <taxon>Bacteria</taxon>
        <taxon>Bacillati</taxon>
        <taxon>Actinomycetota</taxon>
        <taxon>Actinomycetes</taxon>
        <taxon>Pseudonocardiales</taxon>
        <taxon>Pseudonocardiaceae</taxon>
        <taxon>Pseudonocardia</taxon>
    </lineage>
</organism>
<evidence type="ECO:0000256" key="9">
    <source>
        <dbReference type="SAM" id="MobiDB-lite"/>
    </source>
</evidence>
<protein>
    <recommendedName>
        <fullName evidence="8">UPF0056 membrane protein</fullName>
    </recommendedName>
</protein>
<feature type="transmembrane region" description="Helical" evidence="8">
    <location>
        <begin position="39"/>
        <end position="60"/>
    </location>
</feature>